<comment type="caution">
    <text evidence="1">The sequence shown here is derived from an EMBL/GenBank/DDBJ whole genome shotgun (WGS) entry which is preliminary data.</text>
</comment>
<dbReference type="AlphaFoldDB" id="A0A822MYF8"/>
<dbReference type="Proteomes" id="UP000049495">
    <property type="component" value="Unassembled WGS sequence"/>
</dbReference>
<dbReference type="RefSeq" id="WP_055319288.1">
    <property type="nucleotide sequence ID" value="NZ_CAWQCV010000009.1"/>
</dbReference>
<accession>A0A822MYF8</accession>
<evidence type="ECO:0000313" key="1">
    <source>
        <dbReference type="EMBL" id="CDT26445.1"/>
    </source>
</evidence>
<dbReference type="EMBL" id="CCJV01000081">
    <property type="protein sequence ID" value="CDT26445.1"/>
    <property type="molecule type" value="Genomic_DNA"/>
</dbReference>
<sequence length="171" mass="20409">MEIPKLIDDKENFADYLLRIPAELKHVPEDIIRTWFWYHNEQAVEFSKFYDFTKWKFTAKAFTNDQILEIRHYEYYLKLLDGKGDEFLKGRMKGYDTADYVLANGTFPEPILVVENGSIHKHHHSIEDETMLEPYHIIEGQRRLAFVRAMIRVEHPKLKASHRVWVATIED</sequence>
<proteinExistence type="predicted"/>
<name>A0A822MYF8_9VIBR</name>
<gene>
    <name evidence="1" type="ORF">VCR5J5_220002</name>
</gene>
<organism evidence="1 2">
    <name type="scientific">Vibrio crassostreae</name>
    <dbReference type="NCBI Taxonomy" id="246167"/>
    <lineage>
        <taxon>Bacteria</taxon>
        <taxon>Pseudomonadati</taxon>
        <taxon>Pseudomonadota</taxon>
        <taxon>Gammaproteobacteria</taxon>
        <taxon>Vibrionales</taxon>
        <taxon>Vibrionaceae</taxon>
        <taxon>Vibrio</taxon>
    </lineage>
</organism>
<evidence type="ECO:0000313" key="2">
    <source>
        <dbReference type="Proteomes" id="UP000049495"/>
    </source>
</evidence>
<protein>
    <submittedName>
        <fullName evidence="1">Uncharacterized protein</fullName>
    </submittedName>
</protein>
<reference evidence="2" key="1">
    <citation type="submission" date="2014-06" db="EMBL/GenBank/DDBJ databases">
        <authorList>
            <person name="Le Roux Frederique"/>
        </authorList>
    </citation>
    <scope>NUCLEOTIDE SEQUENCE [LARGE SCALE GENOMIC DNA]</scope>
    <source>
        <strain evidence="2">J5-5</strain>
    </source>
</reference>